<dbReference type="CDD" id="cd02440">
    <property type="entry name" value="AdoMet_MTases"/>
    <property type="match status" value="1"/>
</dbReference>
<dbReference type="Gene3D" id="3.40.50.150">
    <property type="entry name" value="Vaccinia Virus protein VP39"/>
    <property type="match status" value="1"/>
</dbReference>
<dbReference type="EMBL" id="CP011310">
    <property type="protein sequence ID" value="AKQ42425.2"/>
    <property type="molecule type" value="Genomic_DNA"/>
</dbReference>
<dbReference type="AlphaFoldDB" id="A0A0H4VDK8"/>
<accession>A0A0H4VDK8</accession>
<dbReference type="Pfam" id="PF13489">
    <property type="entry name" value="Methyltransf_23"/>
    <property type="match status" value="1"/>
</dbReference>
<sequence>MLEVGCGRGAFTGRLVRRAKRVVAIEPDHQSFVIAQQQLGSSVQLRNIECSELSSSECFDTVCAFEVLEHIEHDRAALEDWIEHLRPGGHLVLSVPADSKRLGDWDEMVGHYRRYDRKEMKNLLEGVGLRVVDISQYNFPAGYFLETARNLIARRTLRKGAADKNFAERTAGSGRLFQPESSFTAAVMRLVSLPAIALQRAFPDRGLGLIAIAQLD</sequence>
<dbReference type="PROSITE" id="PS01131">
    <property type="entry name" value="RRNA_A_DIMETH"/>
    <property type="match status" value="1"/>
</dbReference>
<evidence type="ECO:0000256" key="1">
    <source>
        <dbReference type="ARBA" id="ARBA00022691"/>
    </source>
</evidence>
<dbReference type="STRING" id="1648404.CP97_10895"/>
<evidence type="ECO:0000313" key="3">
    <source>
        <dbReference type="Proteomes" id="UP000059113"/>
    </source>
</evidence>
<keyword evidence="3" id="KW-1185">Reference proteome</keyword>
<dbReference type="PANTHER" id="PTHR43861:SF6">
    <property type="entry name" value="METHYLTRANSFERASE TYPE 11"/>
    <property type="match status" value="1"/>
</dbReference>
<dbReference type="SUPFAM" id="SSF53335">
    <property type="entry name" value="S-adenosyl-L-methionine-dependent methyltransferases"/>
    <property type="match status" value="1"/>
</dbReference>
<name>A0A0H4VDK8_9SPHN</name>
<gene>
    <name evidence="2" type="ORF">CP97_10895</name>
</gene>
<organism evidence="2 3">
    <name type="scientific">Aurantiacibacter atlanticus</name>
    <dbReference type="NCBI Taxonomy" id="1648404"/>
    <lineage>
        <taxon>Bacteria</taxon>
        <taxon>Pseudomonadati</taxon>
        <taxon>Pseudomonadota</taxon>
        <taxon>Alphaproteobacteria</taxon>
        <taxon>Sphingomonadales</taxon>
        <taxon>Erythrobacteraceae</taxon>
        <taxon>Aurantiacibacter</taxon>
    </lineage>
</organism>
<protein>
    <submittedName>
        <fullName evidence="2">Uncharacterized protein</fullName>
    </submittedName>
</protein>
<reference evidence="3" key="2">
    <citation type="submission" date="2015-04" db="EMBL/GenBank/DDBJ databases">
        <title>The complete genome sequence of Erythrobacter sp. s21-N3.</title>
        <authorList>
            <person name="Zhuang L."/>
            <person name="Liu Y."/>
            <person name="Shao Z."/>
        </authorList>
    </citation>
    <scope>NUCLEOTIDE SEQUENCE [LARGE SCALE GENOMIC DNA]</scope>
    <source>
        <strain evidence="3">s21-N3</strain>
    </source>
</reference>
<proteinExistence type="predicted"/>
<dbReference type="InterPro" id="IPR029063">
    <property type="entry name" value="SAM-dependent_MTases_sf"/>
</dbReference>
<dbReference type="PANTHER" id="PTHR43861">
    <property type="entry name" value="TRANS-ACONITATE 2-METHYLTRANSFERASE-RELATED"/>
    <property type="match status" value="1"/>
</dbReference>
<dbReference type="InterPro" id="IPR020596">
    <property type="entry name" value="rRNA_Ade_Mease_Trfase_CS"/>
</dbReference>
<keyword evidence="1" id="KW-0949">S-adenosyl-L-methionine</keyword>
<reference evidence="2 3" key="1">
    <citation type="journal article" date="2015" name="Int. J. Syst. Evol. Microbiol.">
        <title>Erythrobacter atlanticus sp. nov., a bacterium from ocean sediment able to degrade polycyclic aromatic hydrocarbons.</title>
        <authorList>
            <person name="Zhuang L."/>
            <person name="Liu Y."/>
            <person name="Wang L."/>
            <person name="Wang W."/>
            <person name="Shao Z."/>
        </authorList>
    </citation>
    <scope>NUCLEOTIDE SEQUENCE [LARGE SCALE GENOMIC DNA]</scope>
    <source>
        <strain evidence="3">s21-N3</strain>
    </source>
</reference>
<dbReference type="Proteomes" id="UP000059113">
    <property type="component" value="Chromosome"/>
</dbReference>
<evidence type="ECO:0000313" key="2">
    <source>
        <dbReference type="EMBL" id="AKQ42425.2"/>
    </source>
</evidence>
<dbReference type="KEGG" id="ery:CP97_10895"/>
<dbReference type="GO" id="GO:0000179">
    <property type="term" value="F:rRNA (adenine-N6,N6-)-dimethyltransferase activity"/>
    <property type="evidence" value="ECO:0007669"/>
    <property type="project" value="InterPro"/>
</dbReference>